<comment type="caution">
    <text evidence="1">The sequence shown here is derived from an EMBL/GenBank/DDBJ whole genome shotgun (WGS) entry which is preliminary data.</text>
</comment>
<evidence type="ECO:0000313" key="1">
    <source>
        <dbReference type="EMBL" id="GJS77159.1"/>
    </source>
</evidence>
<proteinExistence type="predicted"/>
<evidence type="ECO:0000313" key="2">
    <source>
        <dbReference type="Proteomes" id="UP001151760"/>
    </source>
</evidence>
<dbReference type="EMBL" id="BQNB010010427">
    <property type="protein sequence ID" value="GJS77159.1"/>
    <property type="molecule type" value="Genomic_DNA"/>
</dbReference>
<reference evidence="1" key="1">
    <citation type="journal article" date="2022" name="Int. J. Mol. Sci.">
        <title>Draft Genome of Tanacetum Coccineum: Genomic Comparison of Closely Related Tanacetum-Family Plants.</title>
        <authorList>
            <person name="Yamashiro T."/>
            <person name="Shiraishi A."/>
            <person name="Nakayama K."/>
            <person name="Satake H."/>
        </authorList>
    </citation>
    <scope>NUCLEOTIDE SEQUENCE</scope>
</reference>
<organism evidence="1 2">
    <name type="scientific">Tanacetum coccineum</name>
    <dbReference type="NCBI Taxonomy" id="301880"/>
    <lineage>
        <taxon>Eukaryota</taxon>
        <taxon>Viridiplantae</taxon>
        <taxon>Streptophyta</taxon>
        <taxon>Embryophyta</taxon>
        <taxon>Tracheophyta</taxon>
        <taxon>Spermatophyta</taxon>
        <taxon>Magnoliopsida</taxon>
        <taxon>eudicotyledons</taxon>
        <taxon>Gunneridae</taxon>
        <taxon>Pentapetalae</taxon>
        <taxon>asterids</taxon>
        <taxon>campanulids</taxon>
        <taxon>Asterales</taxon>
        <taxon>Asteraceae</taxon>
        <taxon>Asteroideae</taxon>
        <taxon>Anthemideae</taxon>
        <taxon>Anthemidinae</taxon>
        <taxon>Tanacetum</taxon>
    </lineage>
</organism>
<accession>A0ABQ4YHA0</accession>
<dbReference type="Proteomes" id="UP001151760">
    <property type="component" value="Unassembled WGS sequence"/>
</dbReference>
<protein>
    <submittedName>
        <fullName evidence="1">Uncharacterized protein</fullName>
    </submittedName>
</protein>
<sequence>MCCQPLPPSLSSSPSVKLMIMALKEYGYQSRRGIRVPKKLRSSYSGDVILKKSSYTKGWMSFIKCSDAAPVCHSKPLDSVKNWNGHFFWVDSTAFPLSLSLKSKILSKDPRPKLFRYDAEACEFLRTHTASFRKFPEPFLCWVGISRYYTLDENSYPTFWDGEEGGVDLFAFIRHSDPTKVRVGERNLTDRKVKLLKMTEGRTVALDHPSTAASGCSGDSICHTPRRGLDGIRVRRRDFIEHLKYKA</sequence>
<name>A0ABQ4YHA0_9ASTR</name>
<gene>
    <name evidence="1" type="ORF">Tco_0727040</name>
</gene>
<reference evidence="1" key="2">
    <citation type="submission" date="2022-01" db="EMBL/GenBank/DDBJ databases">
        <authorList>
            <person name="Yamashiro T."/>
            <person name="Shiraishi A."/>
            <person name="Satake H."/>
            <person name="Nakayama K."/>
        </authorList>
    </citation>
    <scope>NUCLEOTIDE SEQUENCE</scope>
</reference>
<keyword evidence="2" id="KW-1185">Reference proteome</keyword>